<proteinExistence type="predicted"/>
<dbReference type="InterPro" id="IPR009003">
    <property type="entry name" value="Peptidase_S1_PA"/>
</dbReference>
<gene>
    <name evidence="2" type="primary">F3L</name>
    <name evidence="2" type="ORF">CM83_6211</name>
</gene>
<feature type="signal peptide" evidence="1">
    <location>
        <begin position="1"/>
        <end position="23"/>
    </location>
</feature>
<dbReference type="AlphaFoldDB" id="A0A0A9XAU0"/>
<sequence length="188" mass="21932">MCLVLRYVLVHWLVTVLYLQVESRRWAPHYRGLIGRDAGPQHDSVYRMRGSVYDENYCPLSTVLIYPYLVKIYVDDPDLHRQIRTGVLLSHNAVLTTCRGFSHFRLAWLSVTAQRAVLKNFGDRRTSEICYQTRLVKEQIFHPKCNQSGGEVEARANIFWDFSVLVLDAMFHAETDYVYPLIQIPKQP</sequence>
<organism evidence="2">
    <name type="scientific">Lygus hesperus</name>
    <name type="common">Western plant bug</name>
    <dbReference type="NCBI Taxonomy" id="30085"/>
    <lineage>
        <taxon>Eukaryota</taxon>
        <taxon>Metazoa</taxon>
        <taxon>Ecdysozoa</taxon>
        <taxon>Arthropoda</taxon>
        <taxon>Hexapoda</taxon>
        <taxon>Insecta</taxon>
        <taxon>Pterygota</taxon>
        <taxon>Neoptera</taxon>
        <taxon>Paraneoptera</taxon>
        <taxon>Hemiptera</taxon>
        <taxon>Heteroptera</taxon>
        <taxon>Panheteroptera</taxon>
        <taxon>Cimicomorpha</taxon>
        <taxon>Miridae</taxon>
        <taxon>Mirini</taxon>
        <taxon>Lygus</taxon>
    </lineage>
</organism>
<keyword evidence="1" id="KW-0732">Signal</keyword>
<protein>
    <submittedName>
        <fullName evidence="2">Kelch repeat protein F3</fullName>
    </submittedName>
</protein>
<reference evidence="2" key="2">
    <citation type="submission" date="2014-07" db="EMBL/GenBank/DDBJ databases">
        <authorList>
            <person name="Hull J."/>
        </authorList>
    </citation>
    <scope>NUCLEOTIDE SEQUENCE</scope>
</reference>
<evidence type="ECO:0000313" key="2">
    <source>
        <dbReference type="EMBL" id="JAG14190.1"/>
    </source>
</evidence>
<dbReference type="EMBL" id="GBHO01029414">
    <property type="protein sequence ID" value="JAG14190.1"/>
    <property type="molecule type" value="Transcribed_RNA"/>
</dbReference>
<feature type="chain" id="PRO_5002052772" evidence="1">
    <location>
        <begin position="24"/>
        <end position="188"/>
    </location>
</feature>
<evidence type="ECO:0000256" key="1">
    <source>
        <dbReference type="SAM" id="SignalP"/>
    </source>
</evidence>
<reference evidence="2" key="1">
    <citation type="journal article" date="2014" name="PLoS ONE">
        <title>Transcriptome-Based Identification of ABC Transporters in the Western Tarnished Plant Bug Lygus hesperus.</title>
        <authorList>
            <person name="Hull J.J."/>
            <person name="Chaney K."/>
            <person name="Geib S.M."/>
            <person name="Fabrick J.A."/>
            <person name="Brent C.S."/>
            <person name="Walsh D."/>
            <person name="Lavine L.C."/>
        </authorList>
    </citation>
    <scope>NUCLEOTIDE SEQUENCE</scope>
</reference>
<feature type="non-terminal residue" evidence="2">
    <location>
        <position position="188"/>
    </location>
</feature>
<accession>A0A0A9XAU0</accession>
<name>A0A0A9XAU0_LYGHE</name>
<dbReference type="SUPFAM" id="SSF50494">
    <property type="entry name" value="Trypsin-like serine proteases"/>
    <property type="match status" value="1"/>
</dbReference>